<evidence type="ECO:0000313" key="3">
    <source>
        <dbReference type="EMBL" id="MBF9239981.1"/>
    </source>
</evidence>
<organism evidence="3 4">
    <name type="scientific">Hymenobacter jeongseonensis</name>
    <dbReference type="NCBI Taxonomy" id="2791027"/>
    <lineage>
        <taxon>Bacteria</taxon>
        <taxon>Pseudomonadati</taxon>
        <taxon>Bacteroidota</taxon>
        <taxon>Cytophagia</taxon>
        <taxon>Cytophagales</taxon>
        <taxon>Hymenobacteraceae</taxon>
        <taxon>Hymenobacter</taxon>
    </lineage>
</organism>
<feature type="non-terminal residue" evidence="3">
    <location>
        <position position="48"/>
    </location>
</feature>
<evidence type="ECO:0000256" key="1">
    <source>
        <dbReference type="SAM" id="MobiDB-lite"/>
    </source>
</evidence>
<feature type="signal peptide" evidence="2">
    <location>
        <begin position="1"/>
        <end position="29"/>
    </location>
</feature>
<gene>
    <name evidence="3" type="ORF">I2I05_21500</name>
</gene>
<reference evidence="3 4" key="1">
    <citation type="submission" date="2020-11" db="EMBL/GenBank/DDBJ databases">
        <authorList>
            <person name="Kim M.K."/>
        </authorList>
    </citation>
    <scope>NUCLEOTIDE SEQUENCE [LARGE SCALE GENOMIC DNA]</scope>
    <source>
        <strain evidence="3 4">BT683</strain>
    </source>
</reference>
<dbReference type="EMBL" id="JADQDQ010000025">
    <property type="protein sequence ID" value="MBF9239981.1"/>
    <property type="molecule type" value="Genomic_DNA"/>
</dbReference>
<evidence type="ECO:0000256" key="2">
    <source>
        <dbReference type="SAM" id="SignalP"/>
    </source>
</evidence>
<feature type="region of interest" description="Disordered" evidence="1">
    <location>
        <begin position="27"/>
        <end position="48"/>
    </location>
</feature>
<name>A0ABS0INT0_9BACT</name>
<comment type="caution">
    <text evidence="3">The sequence shown here is derived from an EMBL/GenBank/DDBJ whole genome shotgun (WGS) entry which is preliminary data.</text>
</comment>
<evidence type="ECO:0000313" key="4">
    <source>
        <dbReference type="Proteomes" id="UP000597617"/>
    </source>
</evidence>
<keyword evidence="2" id="KW-0732">Signal</keyword>
<protein>
    <submittedName>
        <fullName evidence="3">Uncharacterized protein</fullName>
    </submittedName>
</protein>
<dbReference type="Proteomes" id="UP000597617">
    <property type="component" value="Unassembled WGS sequence"/>
</dbReference>
<keyword evidence="4" id="KW-1185">Reference proteome</keyword>
<accession>A0ABS0INT0</accession>
<feature type="chain" id="PRO_5045676359" evidence="2">
    <location>
        <begin position="30"/>
        <end position="48"/>
    </location>
</feature>
<sequence length="48" mass="4878">MRSFHFLARRLAGLTLAAGLLLHAAPARAQATSDEPGSTGPRPGAPPA</sequence>
<proteinExistence type="predicted"/>